<evidence type="ECO:0000313" key="6">
    <source>
        <dbReference type="EMBL" id="AFP02199.1"/>
    </source>
</evidence>
<keyword evidence="2 3" id="KW-0175">Coiled coil</keyword>
<dbReference type="GO" id="GO:0005096">
    <property type="term" value="F:GTPase activator activity"/>
    <property type="evidence" value="ECO:0007669"/>
    <property type="project" value="UniProtKB-KW"/>
</dbReference>
<dbReference type="InterPro" id="IPR000195">
    <property type="entry name" value="Rab-GAP-TBC_dom"/>
</dbReference>
<dbReference type="PANTHER" id="PTHR47219">
    <property type="entry name" value="RAB GTPASE-ACTIVATING PROTEIN 1-LIKE"/>
    <property type="match status" value="1"/>
</dbReference>
<dbReference type="GO" id="GO:0031410">
    <property type="term" value="C:cytoplasmic vesicle"/>
    <property type="evidence" value="ECO:0007669"/>
    <property type="project" value="UniProtKB-ARBA"/>
</dbReference>
<dbReference type="GO" id="GO:0031267">
    <property type="term" value="F:small GTPase binding"/>
    <property type="evidence" value="ECO:0007669"/>
    <property type="project" value="TreeGrafter"/>
</dbReference>
<name>V9KTF4_CALMI</name>
<organism evidence="6">
    <name type="scientific">Callorhinchus milii</name>
    <name type="common">Ghost shark</name>
    <dbReference type="NCBI Taxonomy" id="7868"/>
    <lineage>
        <taxon>Eukaryota</taxon>
        <taxon>Metazoa</taxon>
        <taxon>Chordata</taxon>
        <taxon>Craniata</taxon>
        <taxon>Vertebrata</taxon>
        <taxon>Chondrichthyes</taxon>
        <taxon>Holocephali</taxon>
        <taxon>Chimaeriformes</taxon>
        <taxon>Callorhinchidae</taxon>
        <taxon>Callorhinchus</taxon>
    </lineage>
</organism>
<dbReference type="PROSITE" id="PS50086">
    <property type="entry name" value="TBC_RABGAP"/>
    <property type="match status" value="1"/>
</dbReference>
<evidence type="ECO:0000256" key="2">
    <source>
        <dbReference type="ARBA" id="ARBA00023054"/>
    </source>
</evidence>
<feature type="coiled-coil region" evidence="3">
    <location>
        <begin position="33"/>
        <end position="81"/>
    </location>
</feature>
<evidence type="ECO:0000256" key="1">
    <source>
        <dbReference type="ARBA" id="ARBA00022468"/>
    </source>
</evidence>
<dbReference type="SUPFAM" id="SSF47923">
    <property type="entry name" value="Ypt/Rab-GAP domain of gyp1p"/>
    <property type="match status" value="2"/>
</dbReference>
<dbReference type="SMART" id="SM00164">
    <property type="entry name" value="TBC"/>
    <property type="match status" value="1"/>
</dbReference>
<feature type="compositionally biased region" description="Basic and acidic residues" evidence="4">
    <location>
        <begin position="1"/>
        <end position="10"/>
    </location>
</feature>
<dbReference type="PANTHER" id="PTHR47219:SF20">
    <property type="entry name" value="TBC1 DOMAIN FAMILY MEMBER 2B"/>
    <property type="match status" value="1"/>
</dbReference>
<dbReference type="Pfam" id="PF00566">
    <property type="entry name" value="RabGAP-TBC"/>
    <property type="match status" value="1"/>
</dbReference>
<dbReference type="FunFam" id="1.10.8.270:FF:000014">
    <property type="entry name" value="Putative TBC1 domain family member 2B"/>
    <property type="match status" value="1"/>
</dbReference>
<accession>V9KTF4</accession>
<evidence type="ECO:0000256" key="3">
    <source>
        <dbReference type="SAM" id="Coils"/>
    </source>
</evidence>
<dbReference type="AlphaFoldDB" id="V9KTF4"/>
<reference evidence="6" key="1">
    <citation type="journal article" date="2014" name="Nature">
        <title>Elephant shark genome provides unique insights into gnathostome evolution.</title>
        <authorList>
            <consortium name="International Elephant Shark Genome Sequencing Consortium"/>
            <person name="Venkatesh B."/>
            <person name="Lee A.P."/>
            <person name="Ravi V."/>
            <person name="Maurya A.K."/>
            <person name="Lian M.M."/>
            <person name="Swann J.B."/>
            <person name="Ohta Y."/>
            <person name="Flajnik M.F."/>
            <person name="Sutoh Y."/>
            <person name="Kasahara M."/>
            <person name="Hoon S."/>
            <person name="Gangu V."/>
            <person name="Roy S.W."/>
            <person name="Irimia M."/>
            <person name="Korzh V."/>
            <person name="Kondrychyn I."/>
            <person name="Lim Z.W."/>
            <person name="Tay B.H."/>
            <person name="Tohari S."/>
            <person name="Kong K.W."/>
            <person name="Ho S."/>
            <person name="Lorente-Galdos B."/>
            <person name="Quilez J."/>
            <person name="Marques-Bonet T."/>
            <person name="Raney B.J."/>
            <person name="Ingham P.W."/>
            <person name="Tay A."/>
            <person name="Hillier L.W."/>
            <person name="Minx P."/>
            <person name="Boehm T."/>
            <person name="Wilson R.K."/>
            <person name="Brenner S."/>
            <person name="Warren W.C."/>
        </authorList>
    </citation>
    <scope>NUCLEOTIDE SEQUENCE</scope>
    <source>
        <tissue evidence="6">Spleen</tissue>
    </source>
</reference>
<dbReference type="InterPro" id="IPR035969">
    <property type="entry name" value="Rab-GAP_TBC_sf"/>
</dbReference>
<dbReference type="Gene3D" id="1.10.472.80">
    <property type="entry name" value="Ypt/Rab-GAP domain of gyp1p, domain 3"/>
    <property type="match status" value="1"/>
</dbReference>
<feature type="region of interest" description="Disordered" evidence="4">
    <location>
        <begin position="1"/>
        <end position="21"/>
    </location>
</feature>
<dbReference type="FunFam" id="1.10.10.750:FF:000018">
    <property type="entry name" value="TBC domaincontaining protein"/>
    <property type="match status" value="1"/>
</dbReference>
<dbReference type="Gene3D" id="1.10.10.750">
    <property type="entry name" value="Ypt/Rab-GAP domain of gyp1p, domain 1"/>
    <property type="match status" value="1"/>
</dbReference>
<evidence type="ECO:0000256" key="4">
    <source>
        <dbReference type="SAM" id="MobiDB-lite"/>
    </source>
</evidence>
<dbReference type="EMBL" id="JW869681">
    <property type="protein sequence ID" value="AFP02199.1"/>
    <property type="molecule type" value="mRNA"/>
</dbReference>
<sequence>MYRELSECESNHSAPGGLSNATLSPACKDLQELDKLKDSLQGYKSQNKFLNKEILELSILKRNAEIRERNLESKCATQEAQLCQIESKHLVLLQEVQTPVCSSEKGPTNEVISRLVEDALKVDTTDKPTILKPHPVSEYDIYGFKTVPEDDDEEQLIAKVRALNLRSFSLTESQEISTGVKWENYFANTVNREMARTPELKNLIRYGIPHEHRSKVWKWCVNLQVKKYRDKCCPGYFDSLLKKALEKPNPASKQIELDLMRTLPNNKHYTSLTSEGIQKLQNVLLAFSWRNPDVGYCQGLNRIAAIALLYLEQEDAFWCLVAIAECLMSADYYTKTLLGSQVDQRVLKDLLSEKLPRLHAHFEQFKVDLSLITFNWFLVVFVDSVVSDIVFRIWDSFLYEGPKVIFRYALAVFRFREEELLKLQDQMSIFKYLRYFTRTILDARKLTNMAFTGMNPFPMRMIQNRRAFHLEKVRLELRELEAIRQDFLRERETANPEKRDAISDDDEDT</sequence>
<protein>
    <submittedName>
        <fullName evidence="6">TBC1 domain family member 2B</fullName>
    </submittedName>
</protein>
<dbReference type="GO" id="GO:0005829">
    <property type="term" value="C:cytosol"/>
    <property type="evidence" value="ECO:0007669"/>
    <property type="project" value="UniProtKB-ARBA"/>
</dbReference>
<dbReference type="FunFam" id="1.10.472.80:FF:000018">
    <property type="entry name" value="TBC1 domain family member 2B"/>
    <property type="match status" value="1"/>
</dbReference>
<dbReference type="Gene3D" id="1.10.8.270">
    <property type="entry name" value="putative rabgap domain of human tbc1 domain family member 14 like domains"/>
    <property type="match status" value="1"/>
</dbReference>
<feature type="domain" description="Rab-GAP TBC" evidence="5">
    <location>
        <begin position="207"/>
        <end position="401"/>
    </location>
</feature>
<evidence type="ECO:0000259" key="5">
    <source>
        <dbReference type="PROSITE" id="PS50086"/>
    </source>
</evidence>
<keyword evidence="1" id="KW-0343">GTPase activation</keyword>
<dbReference type="InterPro" id="IPR050302">
    <property type="entry name" value="Rab_GAP_TBC_domain"/>
</dbReference>
<proteinExistence type="evidence at transcript level"/>